<feature type="repeat" description="ANK" evidence="3">
    <location>
        <begin position="53"/>
        <end position="82"/>
    </location>
</feature>
<dbReference type="Gene3D" id="1.25.40.20">
    <property type="entry name" value="Ankyrin repeat-containing domain"/>
    <property type="match status" value="2"/>
</dbReference>
<dbReference type="Proteomes" id="UP000039046">
    <property type="component" value="Unassembled WGS sequence"/>
</dbReference>
<dbReference type="PRINTS" id="PR01415">
    <property type="entry name" value="ANKYRIN"/>
</dbReference>
<dbReference type="OrthoDB" id="4951058at2759"/>
<dbReference type="EMBL" id="CDHN01000005">
    <property type="protein sequence ID" value="CEJ93283.1"/>
    <property type="molecule type" value="Genomic_DNA"/>
</dbReference>
<dbReference type="InterPro" id="IPR050745">
    <property type="entry name" value="Multifunctional_regulatory"/>
</dbReference>
<protein>
    <submittedName>
        <fullName evidence="4">Uncharacterized protein</fullName>
    </submittedName>
</protein>
<dbReference type="SMART" id="SM00248">
    <property type="entry name" value="ANK"/>
    <property type="match status" value="7"/>
</dbReference>
<feature type="repeat" description="ANK" evidence="3">
    <location>
        <begin position="185"/>
        <end position="218"/>
    </location>
</feature>
<dbReference type="PANTHER" id="PTHR24189:SF50">
    <property type="entry name" value="ANKYRIN REPEAT AND SOCS BOX PROTEIN 2"/>
    <property type="match status" value="1"/>
</dbReference>
<dbReference type="STRING" id="1531966.A0A0A1TPC2"/>
<dbReference type="PANTHER" id="PTHR24189">
    <property type="entry name" value="MYOTROPHIN"/>
    <property type="match status" value="1"/>
</dbReference>
<sequence>MFLVEQGANLHIQNQGGFTLVHSAASNGMVDVLKAVLARGLDINALDWNWRWSALHRASSVGDMHMAETLLALGADVQVRNKAGVKFLCFARTEPMMRLLMAHGADVNYYSNKSKVTQLHTLAFSNPFGDKERHFIEFLLKLGADVDALAEDGKTPLRFAATAAQPDAMQLLLAAGADPNKRDYNGWTPLMHVCQYSRDINRIRLLLEAGANPNASSMTWISGGSAPISPLLIVARFPDRACNKSEAMKLLLEAGADMRHEANRLYEYKKAQIKLVLRGIGYTVA</sequence>
<dbReference type="InterPro" id="IPR002110">
    <property type="entry name" value="Ankyrin_rpt"/>
</dbReference>
<dbReference type="HOGENOM" id="CLU_000134_18_0_1"/>
<gene>
    <name evidence="4" type="ORF">VHEMI08882</name>
</gene>
<dbReference type="InterPro" id="IPR036770">
    <property type="entry name" value="Ankyrin_rpt-contain_sf"/>
</dbReference>
<reference evidence="4 5" key="1">
    <citation type="journal article" date="2015" name="Genome Announc.">
        <title>Draft Genome Sequence and Gene Annotation of the Entomopathogenic Fungus Verticillium hemipterigenum.</title>
        <authorList>
            <person name="Horn F."/>
            <person name="Habel A."/>
            <person name="Scharf D.H."/>
            <person name="Dworschak J."/>
            <person name="Brakhage A.A."/>
            <person name="Guthke R."/>
            <person name="Hertweck C."/>
            <person name="Linde J."/>
        </authorList>
    </citation>
    <scope>NUCLEOTIDE SEQUENCE [LARGE SCALE GENOMIC DNA]</scope>
</reference>
<evidence type="ECO:0000313" key="4">
    <source>
        <dbReference type="EMBL" id="CEJ93283.1"/>
    </source>
</evidence>
<evidence type="ECO:0000256" key="3">
    <source>
        <dbReference type="PROSITE-ProRule" id="PRU00023"/>
    </source>
</evidence>
<evidence type="ECO:0000313" key="5">
    <source>
        <dbReference type="Proteomes" id="UP000039046"/>
    </source>
</evidence>
<organism evidence="4 5">
    <name type="scientific">[Torrubiella] hemipterigena</name>
    <dbReference type="NCBI Taxonomy" id="1531966"/>
    <lineage>
        <taxon>Eukaryota</taxon>
        <taxon>Fungi</taxon>
        <taxon>Dikarya</taxon>
        <taxon>Ascomycota</taxon>
        <taxon>Pezizomycotina</taxon>
        <taxon>Sordariomycetes</taxon>
        <taxon>Hypocreomycetidae</taxon>
        <taxon>Hypocreales</taxon>
        <taxon>Clavicipitaceae</taxon>
        <taxon>Clavicipitaceae incertae sedis</taxon>
        <taxon>'Torrubiella' clade</taxon>
    </lineage>
</organism>
<feature type="repeat" description="ANK" evidence="3">
    <location>
        <begin position="152"/>
        <end position="184"/>
    </location>
</feature>
<dbReference type="Pfam" id="PF12796">
    <property type="entry name" value="Ank_2"/>
    <property type="match status" value="2"/>
</dbReference>
<evidence type="ECO:0000256" key="2">
    <source>
        <dbReference type="ARBA" id="ARBA00023043"/>
    </source>
</evidence>
<dbReference type="SUPFAM" id="SSF48403">
    <property type="entry name" value="Ankyrin repeat"/>
    <property type="match status" value="1"/>
</dbReference>
<feature type="repeat" description="ANK" evidence="3">
    <location>
        <begin position="16"/>
        <end position="48"/>
    </location>
</feature>
<keyword evidence="1" id="KW-0677">Repeat</keyword>
<proteinExistence type="predicted"/>
<dbReference type="AlphaFoldDB" id="A0A0A1TPC2"/>
<dbReference type="PROSITE" id="PS50088">
    <property type="entry name" value="ANK_REPEAT"/>
    <property type="match status" value="4"/>
</dbReference>
<name>A0A0A1TPC2_9HYPO</name>
<keyword evidence="5" id="KW-1185">Reference proteome</keyword>
<keyword evidence="2 3" id="KW-0040">ANK repeat</keyword>
<evidence type="ECO:0000256" key="1">
    <source>
        <dbReference type="ARBA" id="ARBA00022737"/>
    </source>
</evidence>
<dbReference type="PROSITE" id="PS50297">
    <property type="entry name" value="ANK_REP_REGION"/>
    <property type="match status" value="3"/>
</dbReference>
<accession>A0A0A1TPC2</accession>